<evidence type="ECO:0000313" key="2">
    <source>
        <dbReference type="EMBL" id="MBK1853852.1"/>
    </source>
</evidence>
<dbReference type="Proteomes" id="UP000634206">
    <property type="component" value="Unassembled WGS sequence"/>
</dbReference>
<proteinExistence type="predicted"/>
<dbReference type="EMBL" id="JAENIG010000001">
    <property type="protein sequence ID" value="MBK1853852.1"/>
    <property type="molecule type" value="Genomic_DNA"/>
</dbReference>
<comment type="caution">
    <text evidence="2">The sequence shown here is derived from an EMBL/GenBank/DDBJ whole genome shotgun (WGS) entry which is preliminary data.</text>
</comment>
<dbReference type="Pfam" id="PF01176">
    <property type="entry name" value="eIF-1a"/>
    <property type="match status" value="1"/>
</dbReference>
<dbReference type="InterPro" id="IPR012340">
    <property type="entry name" value="NA-bd_OB-fold"/>
</dbReference>
<feature type="domain" description="S1-like" evidence="1">
    <location>
        <begin position="9"/>
        <end position="66"/>
    </location>
</feature>
<dbReference type="GO" id="GO:0003743">
    <property type="term" value="F:translation initiation factor activity"/>
    <property type="evidence" value="ECO:0007669"/>
    <property type="project" value="InterPro"/>
</dbReference>
<name>A0AAE2SAI7_9BACT</name>
<sequence>MFDPPVTTTGTIIRSPKPNIYFVSLPNGKEIIGHIPKALQHLHADLEAGVKVTLELTPFDFEKGRISGLAEAE</sequence>
<protein>
    <recommendedName>
        <fullName evidence="1">S1-like domain-containing protein</fullName>
    </recommendedName>
</protein>
<dbReference type="InterPro" id="IPR006196">
    <property type="entry name" value="RNA-binding_domain_S1_IF1"/>
</dbReference>
<dbReference type="AlphaFoldDB" id="A0AAE2SAI7"/>
<dbReference type="GO" id="GO:0003723">
    <property type="term" value="F:RNA binding"/>
    <property type="evidence" value="ECO:0007669"/>
    <property type="project" value="InterPro"/>
</dbReference>
<evidence type="ECO:0000259" key="1">
    <source>
        <dbReference type="Pfam" id="PF01176"/>
    </source>
</evidence>
<dbReference type="RefSeq" id="WP_309488455.1">
    <property type="nucleotide sequence ID" value="NZ_JAENIG010000001.1"/>
</dbReference>
<evidence type="ECO:0000313" key="3">
    <source>
        <dbReference type="Proteomes" id="UP000634206"/>
    </source>
</evidence>
<gene>
    <name evidence="2" type="ORF">JIN83_02680</name>
</gene>
<dbReference type="Gene3D" id="2.40.50.140">
    <property type="entry name" value="Nucleic acid-binding proteins"/>
    <property type="match status" value="1"/>
</dbReference>
<dbReference type="SUPFAM" id="SSF50249">
    <property type="entry name" value="Nucleic acid-binding proteins"/>
    <property type="match status" value="1"/>
</dbReference>
<keyword evidence="3" id="KW-1185">Reference proteome</keyword>
<accession>A0AAE2SAI7</accession>
<organism evidence="2 3">
    <name type="scientific">Oceaniferula flava</name>
    <dbReference type="NCBI Taxonomy" id="2800421"/>
    <lineage>
        <taxon>Bacteria</taxon>
        <taxon>Pseudomonadati</taxon>
        <taxon>Verrucomicrobiota</taxon>
        <taxon>Verrucomicrobiia</taxon>
        <taxon>Verrucomicrobiales</taxon>
        <taxon>Verrucomicrobiaceae</taxon>
        <taxon>Oceaniferula</taxon>
    </lineage>
</organism>
<reference evidence="2" key="1">
    <citation type="submission" date="2021-01" db="EMBL/GenBank/DDBJ databases">
        <title>Modified the classification status of verrucomicrobia.</title>
        <authorList>
            <person name="Feng X."/>
        </authorList>
    </citation>
    <scope>NUCLEOTIDE SEQUENCE</scope>
    <source>
        <strain evidence="2">5K15</strain>
    </source>
</reference>